<proteinExistence type="predicted"/>
<comment type="caution">
    <text evidence="1">The sequence shown here is derived from an EMBL/GenBank/DDBJ whole genome shotgun (WGS) entry which is preliminary data.</text>
</comment>
<gene>
    <name evidence="1" type="ORF">SDC9_175883</name>
</gene>
<dbReference type="EMBL" id="VSSQ01078734">
    <property type="protein sequence ID" value="MPN28442.1"/>
    <property type="molecule type" value="Genomic_DNA"/>
</dbReference>
<protein>
    <submittedName>
        <fullName evidence="1">Uncharacterized protein</fullName>
    </submittedName>
</protein>
<reference evidence="1" key="1">
    <citation type="submission" date="2019-08" db="EMBL/GenBank/DDBJ databases">
        <authorList>
            <person name="Kucharzyk K."/>
            <person name="Murdoch R.W."/>
            <person name="Higgins S."/>
            <person name="Loffler F."/>
        </authorList>
    </citation>
    <scope>NUCLEOTIDE SEQUENCE</scope>
</reference>
<dbReference type="AlphaFoldDB" id="A0A645GR85"/>
<evidence type="ECO:0000313" key="1">
    <source>
        <dbReference type="EMBL" id="MPN28442.1"/>
    </source>
</evidence>
<organism evidence="1">
    <name type="scientific">bioreactor metagenome</name>
    <dbReference type="NCBI Taxonomy" id="1076179"/>
    <lineage>
        <taxon>unclassified sequences</taxon>
        <taxon>metagenomes</taxon>
        <taxon>ecological metagenomes</taxon>
    </lineage>
</organism>
<accession>A0A645GR85</accession>
<sequence length="109" mass="11677">MNYYSAYALASSNGKVIIEFEVDGAGRMDLVGSNYIVVQEKSGDKWLGVSTYWGSSSNGMLGENTVSHIGKITYSGTVGKEYRALVTAYAKDSTGDDSRTIITNSVTAK</sequence>
<name>A0A645GR85_9ZZZZ</name>